<sequence length="74" mass="8353">MAKPSSPKRPTDGEASKPPSFFVYGSGQPRARRHWFVMVVIRGDSVPFALTTRWTTRFSTWLIKSHALGNLKCC</sequence>
<proteinExistence type="predicted"/>
<comment type="caution">
    <text evidence="2">The sequence shown here is derived from an EMBL/GenBank/DDBJ whole genome shotgun (WGS) entry which is preliminary data.</text>
</comment>
<reference evidence="2 3" key="1">
    <citation type="journal article" date="2017" name="Plant Biotechnol. J.">
        <title>A comprehensive draft genome sequence for lupin (Lupinus angustifolius), an emerging health food: insights into plant-microbe interactions and legume evolution.</title>
        <authorList>
            <person name="Hane J.K."/>
            <person name="Ming Y."/>
            <person name="Kamphuis L.G."/>
            <person name="Nelson M.N."/>
            <person name="Garg G."/>
            <person name="Atkins C.A."/>
            <person name="Bayer P.E."/>
            <person name="Bravo A."/>
            <person name="Bringans S."/>
            <person name="Cannon S."/>
            <person name="Edwards D."/>
            <person name="Foley R."/>
            <person name="Gao L.L."/>
            <person name="Harrison M.J."/>
            <person name="Huang W."/>
            <person name="Hurgobin B."/>
            <person name="Li S."/>
            <person name="Liu C.W."/>
            <person name="McGrath A."/>
            <person name="Morahan G."/>
            <person name="Murray J."/>
            <person name="Weller J."/>
            <person name="Jian J."/>
            <person name="Singh K.B."/>
        </authorList>
    </citation>
    <scope>NUCLEOTIDE SEQUENCE [LARGE SCALE GENOMIC DNA]</scope>
    <source>
        <strain evidence="3">cv. Tanjil</strain>
        <tissue evidence="2">Whole plant</tissue>
    </source>
</reference>
<evidence type="ECO:0000313" key="2">
    <source>
        <dbReference type="EMBL" id="OIW21797.1"/>
    </source>
</evidence>
<dbReference type="Gramene" id="OIW21797">
    <property type="protein sequence ID" value="OIW21797"/>
    <property type="gene ID" value="TanjilG_10973"/>
</dbReference>
<protein>
    <submittedName>
        <fullName evidence="2">Uncharacterized protein</fullName>
    </submittedName>
</protein>
<feature type="region of interest" description="Disordered" evidence="1">
    <location>
        <begin position="1"/>
        <end position="22"/>
    </location>
</feature>
<dbReference type="EMBL" id="MLAU01034879">
    <property type="protein sequence ID" value="OIW21797.1"/>
    <property type="molecule type" value="Genomic_DNA"/>
</dbReference>
<dbReference type="AlphaFoldDB" id="A0A394DQ06"/>
<organism evidence="2 3">
    <name type="scientific">Lupinus angustifolius</name>
    <name type="common">Narrow-leaved blue lupine</name>
    <dbReference type="NCBI Taxonomy" id="3871"/>
    <lineage>
        <taxon>Eukaryota</taxon>
        <taxon>Viridiplantae</taxon>
        <taxon>Streptophyta</taxon>
        <taxon>Embryophyta</taxon>
        <taxon>Tracheophyta</taxon>
        <taxon>Spermatophyta</taxon>
        <taxon>Magnoliopsida</taxon>
        <taxon>eudicotyledons</taxon>
        <taxon>Gunneridae</taxon>
        <taxon>Pentapetalae</taxon>
        <taxon>rosids</taxon>
        <taxon>fabids</taxon>
        <taxon>Fabales</taxon>
        <taxon>Fabaceae</taxon>
        <taxon>Papilionoideae</taxon>
        <taxon>50 kb inversion clade</taxon>
        <taxon>genistoids sensu lato</taxon>
        <taxon>core genistoids</taxon>
        <taxon>Genisteae</taxon>
        <taxon>Lupinus</taxon>
    </lineage>
</organism>
<gene>
    <name evidence="2" type="ORF">TanjilG_10973</name>
</gene>
<evidence type="ECO:0000256" key="1">
    <source>
        <dbReference type="SAM" id="MobiDB-lite"/>
    </source>
</evidence>
<accession>A0A394DQ06</accession>
<dbReference type="Proteomes" id="UP000188354">
    <property type="component" value="Unassembled WGS sequence"/>
</dbReference>
<keyword evidence="3" id="KW-1185">Reference proteome</keyword>
<name>A0A394DQ06_LUPAN</name>
<evidence type="ECO:0000313" key="3">
    <source>
        <dbReference type="Proteomes" id="UP000188354"/>
    </source>
</evidence>